<gene>
    <name evidence="4" type="ORF">ASN_2891</name>
</gene>
<dbReference type="EMBL" id="LN606600">
    <property type="protein sequence ID" value="CEF42147.1"/>
    <property type="molecule type" value="Genomic_DNA"/>
</dbReference>
<dbReference type="SUPFAM" id="SSF53448">
    <property type="entry name" value="Nucleotide-diphospho-sugar transferases"/>
    <property type="match status" value="1"/>
</dbReference>
<evidence type="ECO:0000259" key="3">
    <source>
        <dbReference type="Pfam" id="PF00535"/>
    </source>
</evidence>
<dbReference type="KEGG" id="asz:ASN_2891"/>
<dbReference type="EC" id="2.4.1.-" evidence="4"/>
<dbReference type="Proteomes" id="UP000056109">
    <property type="component" value="Chromosome I"/>
</dbReference>
<evidence type="ECO:0000313" key="4">
    <source>
        <dbReference type="EMBL" id="CEF42147.1"/>
    </source>
</evidence>
<evidence type="ECO:0000313" key="5">
    <source>
        <dbReference type="Proteomes" id="UP000056109"/>
    </source>
</evidence>
<dbReference type="AlphaFoldDB" id="A0A0U5BC73"/>
<dbReference type="RefSeq" id="WP_082666688.1">
    <property type="nucleotide sequence ID" value="NZ_LN606600.1"/>
</dbReference>
<dbReference type="PANTHER" id="PTHR22916:SF51">
    <property type="entry name" value="GLYCOSYLTRANSFERASE EPSH-RELATED"/>
    <property type="match status" value="1"/>
</dbReference>
<keyword evidence="1 4" id="KW-0328">Glycosyltransferase</keyword>
<protein>
    <submittedName>
        <fullName evidence="4">Glycosyl transferase family protein</fullName>
        <ecNumber evidence="4">2.4.1.-</ecNumber>
    </submittedName>
</protein>
<dbReference type="PATRIC" id="fig|446692.3.peg.3040"/>
<dbReference type="InterPro" id="IPR001173">
    <property type="entry name" value="Glyco_trans_2-like"/>
</dbReference>
<dbReference type="PANTHER" id="PTHR22916">
    <property type="entry name" value="GLYCOSYLTRANSFERASE"/>
    <property type="match status" value="1"/>
</dbReference>
<name>A0A0U5BC73_9PROT</name>
<evidence type="ECO:0000256" key="2">
    <source>
        <dbReference type="ARBA" id="ARBA00022679"/>
    </source>
</evidence>
<dbReference type="InterPro" id="IPR029044">
    <property type="entry name" value="Nucleotide-diphossugar_trans"/>
</dbReference>
<dbReference type="CDD" id="cd00761">
    <property type="entry name" value="Glyco_tranf_GTA_type"/>
    <property type="match status" value="1"/>
</dbReference>
<keyword evidence="2 4" id="KW-0808">Transferase</keyword>
<dbReference type="Pfam" id="PF00535">
    <property type="entry name" value="Glycos_transf_2"/>
    <property type="match status" value="1"/>
</dbReference>
<feature type="domain" description="Glycosyltransferase 2-like" evidence="3">
    <location>
        <begin position="184"/>
        <end position="298"/>
    </location>
</feature>
<reference evidence="5" key="1">
    <citation type="submission" date="2014-09" db="EMBL/GenBank/DDBJ databases">
        <authorList>
            <person name="Illeghems K.G."/>
        </authorList>
    </citation>
    <scope>NUCLEOTIDE SEQUENCE [LARGE SCALE GENOMIC DNA]</scope>
    <source>
        <strain evidence="5">108B</strain>
    </source>
</reference>
<sequence length="492" mass="55588">MIRFSNFHSHIRQIPLSVPAHIRDEDVGRLEHSWFGPRFCSQKRNGVGLFVGGRSGLECLLHLHYAPEASVYVVEPDFFLRASLTGLFGTDPRVSIYESLDAFLAAAKDVETLDFVRIDDAYYPTVWTLIKHFKIKALTTEIPFSCSIYDISEQLRPHVSFLYLAHASGRGRGFDKPQPKIAVSVIVPAYGVAAQLPQCLDSLVEQTLERLEIIVVDDGSPDACGEIADSYAQKFPERVVVVHKANGGCASARNAGMAVARGQFIGFVDGDDWVTPDMYSDLYKMAVENAADVAQGGYCLAYEGGLIANSNDIYAGRDGLFKRSGIVDNPLSLLTGQPTIWRRIYAKELLTENKIIFPEHIKRFDDLPFQFEALSLARRIVTTAKDYYYYRQGRLGQDILAKDEKLFVHFDIFDYLKPRVTSRMRNDVIEQLMMVEVNTHIWALGRLDSNLVEDYKARAMRSLHDGYKMLAPKARRKIMEKVNTEIEKASRH</sequence>
<dbReference type="GeneID" id="34783856"/>
<dbReference type="GO" id="GO:0016758">
    <property type="term" value="F:hexosyltransferase activity"/>
    <property type="evidence" value="ECO:0007669"/>
    <property type="project" value="UniProtKB-ARBA"/>
</dbReference>
<proteinExistence type="predicted"/>
<organism evidence="4 5">
    <name type="scientific">Acetobacter senegalensis</name>
    <dbReference type="NCBI Taxonomy" id="446692"/>
    <lineage>
        <taxon>Bacteria</taxon>
        <taxon>Pseudomonadati</taxon>
        <taxon>Pseudomonadota</taxon>
        <taxon>Alphaproteobacteria</taxon>
        <taxon>Acetobacterales</taxon>
        <taxon>Acetobacteraceae</taxon>
        <taxon>Acetobacter</taxon>
    </lineage>
</organism>
<keyword evidence="5" id="KW-1185">Reference proteome</keyword>
<evidence type="ECO:0000256" key="1">
    <source>
        <dbReference type="ARBA" id="ARBA00022676"/>
    </source>
</evidence>
<accession>A0A0U5BC73</accession>
<dbReference type="Gene3D" id="3.90.550.10">
    <property type="entry name" value="Spore Coat Polysaccharide Biosynthesis Protein SpsA, Chain A"/>
    <property type="match status" value="1"/>
</dbReference>